<keyword evidence="2" id="KW-1185">Reference proteome</keyword>
<dbReference type="Proteomes" id="UP001195483">
    <property type="component" value="Unassembled WGS sequence"/>
</dbReference>
<gene>
    <name evidence="1" type="ORF">CHS0354_029961</name>
</gene>
<comment type="caution">
    <text evidence="1">The sequence shown here is derived from an EMBL/GenBank/DDBJ whole genome shotgun (WGS) entry which is preliminary data.</text>
</comment>
<evidence type="ECO:0000313" key="2">
    <source>
        <dbReference type="Proteomes" id="UP001195483"/>
    </source>
</evidence>
<accession>A0AAE0SY38</accession>
<dbReference type="EMBL" id="JAEAOA010001787">
    <property type="protein sequence ID" value="KAK3600192.1"/>
    <property type="molecule type" value="Genomic_DNA"/>
</dbReference>
<reference evidence="1" key="3">
    <citation type="submission" date="2023-05" db="EMBL/GenBank/DDBJ databases">
        <authorList>
            <person name="Smith C.H."/>
        </authorList>
    </citation>
    <scope>NUCLEOTIDE SEQUENCE</scope>
    <source>
        <strain evidence="1">CHS0354</strain>
        <tissue evidence="1">Mantle</tissue>
    </source>
</reference>
<sequence>MDSQGDPYMSCEHCNRQELKNESCIQAHSVVKKTNTIMAIRKTKDLTSTDLYTHDAVEEVESAAMWFANANISLFLMNMTDWSHWNRIQLFDGKLYRKWIIADTVLWGNFDDLDSKYGILDTFDRICKA</sequence>
<protein>
    <submittedName>
        <fullName evidence="1">Uncharacterized protein</fullName>
    </submittedName>
</protein>
<evidence type="ECO:0000313" key="1">
    <source>
        <dbReference type="EMBL" id="KAK3600192.1"/>
    </source>
</evidence>
<dbReference type="AlphaFoldDB" id="A0AAE0SY38"/>
<proteinExistence type="predicted"/>
<organism evidence="1 2">
    <name type="scientific">Potamilus streckersoni</name>
    <dbReference type="NCBI Taxonomy" id="2493646"/>
    <lineage>
        <taxon>Eukaryota</taxon>
        <taxon>Metazoa</taxon>
        <taxon>Spiralia</taxon>
        <taxon>Lophotrochozoa</taxon>
        <taxon>Mollusca</taxon>
        <taxon>Bivalvia</taxon>
        <taxon>Autobranchia</taxon>
        <taxon>Heteroconchia</taxon>
        <taxon>Palaeoheterodonta</taxon>
        <taxon>Unionida</taxon>
        <taxon>Unionoidea</taxon>
        <taxon>Unionidae</taxon>
        <taxon>Ambleminae</taxon>
        <taxon>Lampsilini</taxon>
        <taxon>Potamilus</taxon>
    </lineage>
</organism>
<name>A0AAE0SY38_9BIVA</name>
<reference evidence="1" key="2">
    <citation type="journal article" date="2021" name="Genome Biol. Evol.">
        <title>Developing a high-quality reference genome for a parasitic bivalve with doubly uniparental inheritance (Bivalvia: Unionida).</title>
        <authorList>
            <person name="Smith C.H."/>
        </authorList>
    </citation>
    <scope>NUCLEOTIDE SEQUENCE</scope>
    <source>
        <strain evidence="1">CHS0354</strain>
        <tissue evidence="1">Mantle</tissue>
    </source>
</reference>
<reference evidence="1" key="1">
    <citation type="journal article" date="2021" name="Genome Biol. Evol.">
        <title>A High-Quality Reference Genome for a Parasitic Bivalve with Doubly Uniparental Inheritance (Bivalvia: Unionida).</title>
        <authorList>
            <person name="Smith C.H."/>
        </authorList>
    </citation>
    <scope>NUCLEOTIDE SEQUENCE</scope>
    <source>
        <strain evidence="1">CHS0354</strain>
    </source>
</reference>